<dbReference type="GO" id="GO:0005886">
    <property type="term" value="C:plasma membrane"/>
    <property type="evidence" value="ECO:0000318"/>
    <property type="project" value="GO_Central"/>
</dbReference>
<dbReference type="InterPro" id="IPR044991">
    <property type="entry name" value="TET_plant"/>
</dbReference>
<comment type="subcellular location">
    <subcellularLocation>
        <location evidence="1">Membrane</location>
        <topology evidence="1">Multi-pass membrane protein</topology>
    </subcellularLocation>
</comment>
<dbReference type="EMBL" id="KK784920">
    <property type="protein sequence ID" value="KDO62350.1"/>
    <property type="molecule type" value="Genomic_DNA"/>
</dbReference>
<dbReference type="Proteomes" id="UP000027120">
    <property type="component" value="Unassembled WGS sequence"/>
</dbReference>
<comment type="similarity">
    <text evidence="2">Belongs to the tetraspanin (TM4SF) family.</text>
</comment>
<dbReference type="eggNOG" id="ENOG502RVM0">
    <property type="taxonomic scope" value="Eukaryota"/>
</dbReference>
<evidence type="ECO:0000256" key="3">
    <source>
        <dbReference type="ARBA" id="ARBA00022692"/>
    </source>
</evidence>
<feature type="transmembrane region" description="Helical" evidence="6">
    <location>
        <begin position="136"/>
        <end position="160"/>
    </location>
</feature>
<feature type="transmembrane region" description="Helical" evidence="6">
    <location>
        <begin position="106"/>
        <end position="130"/>
    </location>
</feature>
<dbReference type="GO" id="GO:0009734">
    <property type="term" value="P:auxin-activated signaling pathway"/>
    <property type="evidence" value="ECO:0007669"/>
    <property type="project" value="InterPro"/>
</dbReference>
<dbReference type="InterPro" id="IPR018499">
    <property type="entry name" value="Tetraspanin/Peripherin"/>
</dbReference>
<protein>
    <recommendedName>
        <fullName evidence="9">Tetraspanin-15</fullName>
    </recommendedName>
</protein>
<sequence length="335" mass="37181">MAETANNPAPARAPEVVTTVTIPEEKGAKLEALPAPAPKAKNIPEEKAIIMTTEKAAPALSINALRAKSLSGILAMISFIVSLPILASVIWLLYMRDYDCENLLRLPRLQTGIGIALLFMFIISTAALFLRPKFPMPGFLLAVVPLLVMLTVGLALLGAYDMESRKILASPRWFKLKVDNPNNWNNIKSCIYDTKICDDLFLKSLTVKSYDFTMKKLSPIESGCCTPPAVCGMKFVNATSWIKGDNGAVNNTVPLDSDCDDENKLLDSDCDTWTNDRNVLCYDCQACKDGFVRTLESKWRKLGLFLVLMSLFLFVSHLFLFLATMWELVVVKENI</sequence>
<dbReference type="GO" id="GO:0009506">
    <property type="term" value="C:plasmodesma"/>
    <property type="evidence" value="ECO:0000318"/>
    <property type="project" value="GO_Central"/>
</dbReference>
<evidence type="ECO:0000256" key="5">
    <source>
        <dbReference type="ARBA" id="ARBA00023136"/>
    </source>
</evidence>
<keyword evidence="4 6" id="KW-1133">Transmembrane helix</keyword>
<evidence type="ECO:0000256" key="1">
    <source>
        <dbReference type="ARBA" id="ARBA00004141"/>
    </source>
</evidence>
<accession>A0A067F883</accession>
<dbReference type="PANTHER" id="PTHR32191">
    <property type="entry name" value="TETRASPANIN-8-RELATED"/>
    <property type="match status" value="1"/>
</dbReference>
<evidence type="ECO:0000313" key="8">
    <source>
        <dbReference type="Proteomes" id="UP000027120"/>
    </source>
</evidence>
<evidence type="ECO:0008006" key="9">
    <source>
        <dbReference type="Google" id="ProtNLM"/>
    </source>
</evidence>
<name>A0A067F883_CITSI</name>
<feature type="transmembrane region" description="Helical" evidence="6">
    <location>
        <begin position="302"/>
        <end position="326"/>
    </location>
</feature>
<evidence type="ECO:0000256" key="2">
    <source>
        <dbReference type="ARBA" id="ARBA00006840"/>
    </source>
</evidence>
<dbReference type="AlphaFoldDB" id="A0A067F883"/>
<proteinExistence type="inferred from homology"/>
<gene>
    <name evidence="7" type="ORF">CISIN_1g036418mg</name>
</gene>
<evidence type="ECO:0000313" key="7">
    <source>
        <dbReference type="EMBL" id="KDO62350.1"/>
    </source>
</evidence>
<dbReference type="Pfam" id="PF00335">
    <property type="entry name" value="Tetraspanin"/>
    <property type="match status" value="1"/>
</dbReference>
<keyword evidence="8" id="KW-1185">Reference proteome</keyword>
<organism evidence="7 8">
    <name type="scientific">Citrus sinensis</name>
    <name type="common">Sweet orange</name>
    <name type="synonym">Citrus aurantium var. sinensis</name>
    <dbReference type="NCBI Taxonomy" id="2711"/>
    <lineage>
        <taxon>Eukaryota</taxon>
        <taxon>Viridiplantae</taxon>
        <taxon>Streptophyta</taxon>
        <taxon>Embryophyta</taxon>
        <taxon>Tracheophyta</taxon>
        <taxon>Spermatophyta</taxon>
        <taxon>Magnoliopsida</taxon>
        <taxon>eudicotyledons</taxon>
        <taxon>Gunneridae</taxon>
        <taxon>Pentapetalae</taxon>
        <taxon>rosids</taxon>
        <taxon>malvids</taxon>
        <taxon>Sapindales</taxon>
        <taxon>Rutaceae</taxon>
        <taxon>Aurantioideae</taxon>
        <taxon>Citrus</taxon>
    </lineage>
</organism>
<dbReference type="PaxDb" id="2711-XP_006474619.1"/>
<reference evidence="7 8" key="1">
    <citation type="submission" date="2014-04" db="EMBL/GenBank/DDBJ databases">
        <authorList>
            <consortium name="International Citrus Genome Consortium"/>
            <person name="Gmitter F."/>
            <person name="Chen C."/>
            <person name="Farmerie W."/>
            <person name="Harkins T."/>
            <person name="Desany B."/>
            <person name="Mohiuddin M."/>
            <person name="Kodira C."/>
            <person name="Borodovsky M."/>
            <person name="Lomsadze A."/>
            <person name="Burns P."/>
            <person name="Jenkins J."/>
            <person name="Prochnik S."/>
            <person name="Shu S."/>
            <person name="Chapman J."/>
            <person name="Pitluck S."/>
            <person name="Schmutz J."/>
            <person name="Rokhsar D."/>
        </authorList>
    </citation>
    <scope>NUCLEOTIDE SEQUENCE</scope>
</reference>
<keyword evidence="5 6" id="KW-0472">Membrane</keyword>
<evidence type="ECO:0000256" key="6">
    <source>
        <dbReference type="SAM" id="Phobius"/>
    </source>
</evidence>
<feature type="transmembrane region" description="Helical" evidence="6">
    <location>
        <begin position="73"/>
        <end position="94"/>
    </location>
</feature>
<keyword evidence="3 6" id="KW-0812">Transmembrane</keyword>
<evidence type="ECO:0000256" key="4">
    <source>
        <dbReference type="ARBA" id="ARBA00022989"/>
    </source>
</evidence>